<dbReference type="AlphaFoldDB" id="A0A1V6V6X6"/>
<comment type="similarity">
    <text evidence="1">Belongs to the synembryn family.</text>
</comment>
<reference evidence="6" key="1">
    <citation type="journal article" date="2017" name="Nat. Microbiol.">
        <title>Global analysis of biosynthetic gene clusters reveals vast potential of secondary metabolite production in Penicillium species.</title>
        <authorList>
            <person name="Nielsen J.C."/>
            <person name="Grijseels S."/>
            <person name="Prigent S."/>
            <person name="Ji B."/>
            <person name="Dainat J."/>
            <person name="Nielsen K.F."/>
            <person name="Frisvad J.C."/>
            <person name="Workman M."/>
            <person name="Nielsen J."/>
        </authorList>
    </citation>
    <scope>NUCLEOTIDE SEQUENCE [LARGE SCALE GENOMIC DNA]</scope>
    <source>
        <strain evidence="6">IBT 31321</strain>
    </source>
</reference>
<dbReference type="InterPro" id="IPR011989">
    <property type="entry name" value="ARM-like"/>
</dbReference>
<evidence type="ECO:0008006" key="7">
    <source>
        <dbReference type="Google" id="ProtNLM"/>
    </source>
</evidence>
<dbReference type="GO" id="GO:0005085">
    <property type="term" value="F:guanyl-nucleotide exchange factor activity"/>
    <property type="evidence" value="ECO:0007669"/>
    <property type="project" value="UniProtKB-KW"/>
</dbReference>
<keyword evidence="3" id="KW-0143">Chaperone</keyword>
<evidence type="ECO:0000256" key="2">
    <source>
        <dbReference type="ARBA" id="ARBA00022658"/>
    </source>
</evidence>
<evidence type="ECO:0000256" key="3">
    <source>
        <dbReference type="ARBA" id="ARBA00023186"/>
    </source>
</evidence>
<dbReference type="Pfam" id="PF10165">
    <property type="entry name" value="Ric8"/>
    <property type="match status" value="1"/>
</dbReference>
<comment type="caution">
    <text evidence="5">The sequence shown here is derived from an EMBL/GenBank/DDBJ whole genome shotgun (WGS) entry which is preliminary data.</text>
</comment>
<evidence type="ECO:0000313" key="5">
    <source>
        <dbReference type="EMBL" id="OQE46412.1"/>
    </source>
</evidence>
<name>A0A1V6V6X6_9EURO</name>
<dbReference type="Proteomes" id="UP000191500">
    <property type="component" value="Unassembled WGS sequence"/>
</dbReference>
<dbReference type="GO" id="GO:0005737">
    <property type="term" value="C:cytoplasm"/>
    <property type="evidence" value="ECO:0007669"/>
    <property type="project" value="TreeGrafter"/>
</dbReference>
<dbReference type="InterPro" id="IPR016024">
    <property type="entry name" value="ARM-type_fold"/>
</dbReference>
<dbReference type="PANTHER" id="PTHR12425">
    <property type="entry name" value="SYNEMBRYN"/>
    <property type="match status" value="1"/>
</dbReference>
<sequence>MASLQMQGTGISWTLNGSPWQAGRLIRLAHTAKLQEVTQLLKSLEKDQQENNLSTADRVQTLLQLRQHGTNPTNAGPIYSQNGINTLVRYGVEGETPDVRRAALRCVANALLLDPKMRQAFVDTGYTGKLAEKLKTEDSEDEMLTSRILFYATYNTTLDFKDLIKSHALGDNVNYQLSRHAKQFPKSGKKPLSQMDELALSDTLKLIYNISKIFPDLATDFSLSIPHILKIICRIDTPAKPLDGLLGGLLNTLSILDLQEKKGKISESSPLFPTFDPNCNVSKLISILDQAVSIYTPSELEEKAVPLLYSLIAIHEVAPDGPREHMRSLLLPENTDRSLPIGQSNTLSSRLLKLSTTHFANLKVTISELMFVLSDKDAEKFTKNIGYGFAAGFLAARGIEMPQNAKEASAKDDPESARNPITGQRWAAEPQDSGPPMTMEEKEREAERLFVLFERAKANGLLNVENPVTQALHEGRFEELPDDTDSD</sequence>
<keyword evidence="6" id="KW-1185">Reference proteome</keyword>
<feature type="region of interest" description="Disordered" evidence="4">
    <location>
        <begin position="404"/>
        <end position="443"/>
    </location>
</feature>
<dbReference type="InterPro" id="IPR019318">
    <property type="entry name" value="Gua_nucleotide_exch_fac_Ric8"/>
</dbReference>
<gene>
    <name evidence="5" type="ORF">PENCOP_c001G03865</name>
</gene>
<dbReference type="SUPFAM" id="SSF48371">
    <property type="entry name" value="ARM repeat"/>
    <property type="match status" value="1"/>
</dbReference>
<dbReference type="Gene3D" id="1.25.10.10">
    <property type="entry name" value="Leucine-rich Repeat Variant"/>
    <property type="match status" value="1"/>
</dbReference>
<keyword evidence="2" id="KW-0344">Guanine-nucleotide releasing factor</keyword>
<evidence type="ECO:0000256" key="1">
    <source>
        <dbReference type="ARBA" id="ARBA00009049"/>
    </source>
</evidence>
<proteinExistence type="inferred from homology"/>
<dbReference type="EMBL" id="MDDG01000001">
    <property type="protein sequence ID" value="OQE46412.1"/>
    <property type="molecule type" value="Genomic_DNA"/>
</dbReference>
<organism evidence="5 6">
    <name type="scientific">Penicillium coprophilum</name>
    <dbReference type="NCBI Taxonomy" id="36646"/>
    <lineage>
        <taxon>Eukaryota</taxon>
        <taxon>Fungi</taxon>
        <taxon>Dikarya</taxon>
        <taxon>Ascomycota</taxon>
        <taxon>Pezizomycotina</taxon>
        <taxon>Eurotiomycetes</taxon>
        <taxon>Eurotiomycetidae</taxon>
        <taxon>Eurotiales</taxon>
        <taxon>Aspergillaceae</taxon>
        <taxon>Penicillium</taxon>
    </lineage>
</organism>
<evidence type="ECO:0000313" key="6">
    <source>
        <dbReference type="Proteomes" id="UP000191500"/>
    </source>
</evidence>
<evidence type="ECO:0000256" key="4">
    <source>
        <dbReference type="SAM" id="MobiDB-lite"/>
    </source>
</evidence>
<dbReference type="PANTHER" id="PTHR12425:SF5">
    <property type="entry name" value="SYNEMBRYN"/>
    <property type="match status" value="1"/>
</dbReference>
<dbReference type="GO" id="GO:0007186">
    <property type="term" value="P:G protein-coupled receptor signaling pathway"/>
    <property type="evidence" value="ECO:0007669"/>
    <property type="project" value="TreeGrafter"/>
</dbReference>
<protein>
    <recommendedName>
        <fullName evidence="7">Guanine nucleotide exchange factor synembryn</fullName>
    </recommendedName>
</protein>
<dbReference type="GO" id="GO:0001965">
    <property type="term" value="F:G-protein alpha-subunit binding"/>
    <property type="evidence" value="ECO:0007669"/>
    <property type="project" value="TreeGrafter"/>
</dbReference>
<accession>A0A1V6V6X6</accession>